<sequence length="145" mass="16352">NRDPVVKILGSDYGTVKEDSTALTLLDKITKDDDPDREIKVKIAVLLKQLDLHLLNHSLRHISLEINLNPVAFKKDIEMLKRFSGKGEQTVLESIEYTSDYEFSNGCRAPPWRQLHGEICYVLVKPHDAETLCITCSAEGVFLNG</sequence>
<gene>
    <name evidence="2" type="primary">LOC103584512</name>
</gene>
<dbReference type="PANTHER" id="PTHR46241:SF1">
    <property type="entry name" value="OUTER DYNEIN ARM-DOCKING COMPLEX SUBUNIT 2"/>
    <property type="match status" value="1"/>
</dbReference>
<accession>A0ABM0Q5R4</accession>
<keyword evidence="1" id="KW-1185">Reference proteome</keyword>
<organism evidence="1 2">
    <name type="scientific">Galeopterus variegatus</name>
    <name type="common">Malayan flying lemur</name>
    <name type="synonym">Cynocephalus variegatus</name>
    <dbReference type="NCBI Taxonomy" id="482537"/>
    <lineage>
        <taxon>Eukaryota</taxon>
        <taxon>Metazoa</taxon>
        <taxon>Chordata</taxon>
        <taxon>Craniata</taxon>
        <taxon>Vertebrata</taxon>
        <taxon>Euteleostomi</taxon>
        <taxon>Mammalia</taxon>
        <taxon>Eutheria</taxon>
        <taxon>Euarchontoglires</taxon>
        <taxon>Dermoptera</taxon>
        <taxon>Cynocephalidae</taxon>
        <taxon>Galeopterus</taxon>
    </lineage>
</organism>
<evidence type="ECO:0000313" key="1">
    <source>
        <dbReference type="Proteomes" id="UP000694923"/>
    </source>
</evidence>
<dbReference type="RefSeq" id="XP_008563705.1">
    <property type="nucleotide sequence ID" value="XM_008565483.1"/>
</dbReference>
<evidence type="ECO:0000313" key="2">
    <source>
        <dbReference type="RefSeq" id="XP_008563705.1"/>
    </source>
</evidence>
<proteinExistence type="predicted"/>
<feature type="non-terminal residue" evidence="2">
    <location>
        <position position="1"/>
    </location>
</feature>
<feature type="non-terminal residue" evidence="2">
    <location>
        <position position="145"/>
    </location>
</feature>
<dbReference type="PANTHER" id="PTHR46241">
    <property type="entry name" value="ARMADILLO REPEAT-CONTAINING PROTEIN 4 ARMC4"/>
    <property type="match status" value="1"/>
</dbReference>
<reference evidence="2" key="1">
    <citation type="submission" date="2025-08" db="UniProtKB">
        <authorList>
            <consortium name="RefSeq"/>
        </authorList>
    </citation>
    <scope>IDENTIFICATION</scope>
</reference>
<dbReference type="Proteomes" id="UP000694923">
    <property type="component" value="Unplaced"/>
</dbReference>
<dbReference type="GeneID" id="103584512"/>
<protein>
    <submittedName>
        <fullName evidence="2">Armadillo repeat-containing protein 4-like</fullName>
    </submittedName>
</protein>
<name>A0ABM0Q5R4_GALVR</name>